<dbReference type="Proteomes" id="UP001519460">
    <property type="component" value="Unassembled WGS sequence"/>
</dbReference>
<evidence type="ECO:0000256" key="1">
    <source>
        <dbReference type="SAM" id="MobiDB-lite"/>
    </source>
</evidence>
<proteinExistence type="predicted"/>
<dbReference type="EMBL" id="JACVVK020000004">
    <property type="protein sequence ID" value="KAK7507622.1"/>
    <property type="molecule type" value="Genomic_DNA"/>
</dbReference>
<keyword evidence="3" id="KW-1185">Reference proteome</keyword>
<gene>
    <name evidence="2" type="ORF">BaRGS_00001557</name>
</gene>
<comment type="caution">
    <text evidence="2">The sequence shown here is derived from an EMBL/GenBank/DDBJ whole genome shotgun (WGS) entry which is preliminary data.</text>
</comment>
<protein>
    <recommendedName>
        <fullName evidence="4">Hypervirulence associated protein TUDOR domain-containing protein</fullName>
    </recommendedName>
</protein>
<name>A0ABD0M7X8_9CAEN</name>
<evidence type="ECO:0008006" key="4">
    <source>
        <dbReference type="Google" id="ProtNLM"/>
    </source>
</evidence>
<evidence type="ECO:0000313" key="3">
    <source>
        <dbReference type="Proteomes" id="UP001519460"/>
    </source>
</evidence>
<accession>A0ABD0M7X8</accession>
<sequence length="86" mass="9475">MTNAQYENDQVFIQTKTSTGDFTEVHLVQTTADRLNSTQYSRHADVPSTPDMQNKNGATSKHTHSNPRPNLHTCTSISGGEVGRTN</sequence>
<organism evidence="2 3">
    <name type="scientific">Batillaria attramentaria</name>
    <dbReference type="NCBI Taxonomy" id="370345"/>
    <lineage>
        <taxon>Eukaryota</taxon>
        <taxon>Metazoa</taxon>
        <taxon>Spiralia</taxon>
        <taxon>Lophotrochozoa</taxon>
        <taxon>Mollusca</taxon>
        <taxon>Gastropoda</taxon>
        <taxon>Caenogastropoda</taxon>
        <taxon>Sorbeoconcha</taxon>
        <taxon>Cerithioidea</taxon>
        <taxon>Batillariidae</taxon>
        <taxon>Batillaria</taxon>
    </lineage>
</organism>
<evidence type="ECO:0000313" key="2">
    <source>
        <dbReference type="EMBL" id="KAK7507622.1"/>
    </source>
</evidence>
<dbReference type="AlphaFoldDB" id="A0ABD0M7X8"/>
<feature type="compositionally biased region" description="Polar residues" evidence="1">
    <location>
        <begin position="50"/>
        <end position="86"/>
    </location>
</feature>
<feature type="region of interest" description="Disordered" evidence="1">
    <location>
        <begin position="34"/>
        <end position="86"/>
    </location>
</feature>
<reference evidence="2 3" key="1">
    <citation type="journal article" date="2023" name="Sci. Data">
        <title>Genome assembly of the Korean intertidal mud-creeper Batillaria attramentaria.</title>
        <authorList>
            <person name="Patra A.K."/>
            <person name="Ho P.T."/>
            <person name="Jun S."/>
            <person name="Lee S.J."/>
            <person name="Kim Y."/>
            <person name="Won Y.J."/>
        </authorList>
    </citation>
    <scope>NUCLEOTIDE SEQUENCE [LARGE SCALE GENOMIC DNA]</scope>
    <source>
        <strain evidence="2">Wonlab-2016</strain>
    </source>
</reference>